<dbReference type="GO" id="GO:0003756">
    <property type="term" value="F:protein disulfide isomerase activity"/>
    <property type="evidence" value="ECO:0007669"/>
    <property type="project" value="TreeGrafter"/>
</dbReference>
<dbReference type="Pfam" id="PF00085">
    <property type="entry name" value="Thioredoxin"/>
    <property type="match status" value="1"/>
</dbReference>
<keyword evidence="8" id="KW-0812">Transmembrane</keyword>
<dbReference type="AlphaFoldDB" id="W4GD05"/>
<dbReference type="InterPro" id="IPR017905">
    <property type="entry name" value="ERV/ALR_sulphydryl_oxidase"/>
</dbReference>
<keyword evidence="4 8" id="KW-0274">FAD</keyword>
<dbReference type="RefSeq" id="XP_009832662.1">
    <property type="nucleotide sequence ID" value="XM_009834360.1"/>
</dbReference>
<protein>
    <recommendedName>
        <fullName evidence="8">Sulfhydryl oxidase</fullName>
        <ecNumber evidence="8">1.8.3.2</ecNumber>
    </recommendedName>
</protein>
<feature type="chain" id="PRO_5004841057" description="Sulfhydryl oxidase" evidence="9">
    <location>
        <begin position="23"/>
        <end position="493"/>
    </location>
</feature>
<keyword evidence="8" id="KW-1133">Transmembrane helix</keyword>
<dbReference type="GO" id="GO:0000139">
    <property type="term" value="C:Golgi membrane"/>
    <property type="evidence" value="ECO:0007669"/>
    <property type="project" value="TreeGrafter"/>
</dbReference>
<keyword evidence="8" id="KW-0472">Membrane</keyword>
<dbReference type="PROSITE" id="PS51324">
    <property type="entry name" value="ERV_ALR"/>
    <property type="match status" value="1"/>
</dbReference>
<dbReference type="SUPFAM" id="SSF69000">
    <property type="entry name" value="FAD-dependent thiol oxidase"/>
    <property type="match status" value="1"/>
</dbReference>
<evidence type="ECO:0000259" key="10">
    <source>
        <dbReference type="PROSITE" id="PS51324"/>
    </source>
</evidence>
<dbReference type="EMBL" id="KI913132">
    <property type="protein sequence ID" value="ETV77552.1"/>
    <property type="molecule type" value="Genomic_DNA"/>
</dbReference>
<dbReference type="GO" id="GO:0005615">
    <property type="term" value="C:extracellular space"/>
    <property type="evidence" value="ECO:0007669"/>
    <property type="project" value="TreeGrafter"/>
</dbReference>
<evidence type="ECO:0000259" key="11">
    <source>
        <dbReference type="PROSITE" id="PS51352"/>
    </source>
</evidence>
<proteinExistence type="predicted"/>
<dbReference type="SUPFAM" id="SSF52833">
    <property type="entry name" value="Thioredoxin-like"/>
    <property type="match status" value="1"/>
</dbReference>
<evidence type="ECO:0000256" key="8">
    <source>
        <dbReference type="RuleBase" id="RU371123"/>
    </source>
</evidence>
<accession>W4GD05</accession>
<feature type="signal peptide" evidence="9">
    <location>
        <begin position="1"/>
        <end position="22"/>
    </location>
</feature>
<keyword evidence="3 9" id="KW-0732">Signal</keyword>
<dbReference type="Gene3D" id="1.20.120.310">
    <property type="entry name" value="ERV/ALR sulfhydryl oxidase domain"/>
    <property type="match status" value="1"/>
</dbReference>
<dbReference type="InterPro" id="IPR036249">
    <property type="entry name" value="Thioredoxin-like_sf"/>
</dbReference>
<dbReference type="PROSITE" id="PS51352">
    <property type="entry name" value="THIOREDOXIN_2"/>
    <property type="match status" value="1"/>
</dbReference>
<feature type="domain" description="Thioredoxin" evidence="11">
    <location>
        <begin position="32"/>
        <end position="150"/>
    </location>
</feature>
<evidence type="ECO:0000256" key="2">
    <source>
        <dbReference type="ARBA" id="ARBA00022630"/>
    </source>
</evidence>
<evidence type="ECO:0000256" key="7">
    <source>
        <dbReference type="ARBA" id="ARBA00023180"/>
    </source>
</evidence>
<dbReference type="GO" id="GO:0016971">
    <property type="term" value="F:flavin-dependent sulfhydryl oxidase activity"/>
    <property type="evidence" value="ECO:0007669"/>
    <property type="project" value="InterPro"/>
</dbReference>
<dbReference type="PROSITE" id="PS00194">
    <property type="entry name" value="THIOREDOXIN_1"/>
    <property type="match status" value="1"/>
</dbReference>
<dbReference type="PANTHER" id="PTHR22897">
    <property type="entry name" value="QUIESCIN Q6-RELATED SULFHYDRYL OXIDASE"/>
    <property type="match status" value="1"/>
</dbReference>
<dbReference type="Gene3D" id="3.40.30.10">
    <property type="entry name" value="Glutaredoxin"/>
    <property type="match status" value="1"/>
</dbReference>
<dbReference type="EC" id="1.8.3.2" evidence="8"/>
<keyword evidence="6" id="KW-1015">Disulfide bond</keyword>
<comment type="catalytic activity">
    <reaction evidence="8">
        <text>2 R'C(R)SH + O2 = R'C(R)S-S(R)CR' + H2O2</text>
        <dbReference type="Rhea" id="RHEA:17357"/>
        <dbReference type="ChEBI" id="CHEBI:15379"/>
        <dbReference type="ChEBI" id="CHEBI:16240"/>
        <dbReference type="ChEBI" id="CHEBI:16520"/>
        <dbReference type="ChEBI" id="CHEBI:17412"/>
        <dbReference type="EC" id="1.8.3.2"/>
    </reaction>
</comment>
<dbReference type="InterPro" id="IPR039798">
    <property type="entry name" value="Sulfhydryl_oxidase"/>
</dbReference>
<dbReference type="Pfam" id="PF04777">
    <property type="entry name" value="Evr1_Alr"/>
    <property type="match status" value="1"/>
</dbReference>
<gene>
    <name evidence="12" type="ORF">H257_08481</name>
</gene>
<evidence type="ECO:0000313" key="12">
    <source>
        <dbReference type="EMBL" id="ETV77552.1"/>
    </source>
</evidence>
<comment type="cofactor">
    <cofactor evidence="1 8">
        <name>FAD</name>
        <dbReference type="ChEBI" id="CHEBI:57692"/>
    </cofactor>
</comment>
<dbReference type="VEuPathDB" id="FungiDB:H257_08481"/>
<evidence type="ECO:0000256" key="4">
    <source>
        <dbReference type="ARBA" id="ARBA00022827"/>
    </source>
</evidence>
<evidence type="ECO:0000256" key="6">
    <source>
        <dbReference type="ARBA" id="ARBA00023157"/>
    </source>
</evidence>
<dbReference type="InterPro" id="IPR013766">
    <property type="entry name" value="Thioredoxin_domain"/>
</dbReference>
<evidence type="ECO:0000256" key="3">
    <source>
        <dbReference type="ARBA" id="ARBA00022729"/>
    </source>
</evidence>
<dbReference type="GeneID" id="20810477"/>
<keyword evidence="7" id="KW-0325">Glycoprotein</keyword>
<dbReference type="CDD" id="cd02961">
    <property type="entry name" value="PDI_a_family"/>
    <property type="match status" value="1"/>
</dbReference>
<feature type="domain" description="ERV/ALR sulfhydryl oxidase" evidence="10">
    <location>
        <begin position="292"/>
        <end position="401"/>
    </location>
</feature>
<evidence type="ECO:0000256" key="5">
    <source>
        <dbReference type="ARBA" id="ARBA00023002"/>
    </source>
</evidence>
<sequence>MVAPVLPLLLLLLVSGLLPCEAAFWANSPPLFQNSQNVRSFTKDNFTAGVLMSDVVWVVDFYAPWCPHCKHFAPHFEGVADHYSDSTTVKYGAVDCTTEDKLCAEYEVMGYPQLRLFNLPAKGSKPLSMPFRHNGKKFDGVVTWVEEVFAEHNQTTGVDLPDFDLYKDIGHGGTAPPKKKHLRPDIATKQSSRDRRAAHLRDAGLALALSLETGMFLGSSVLAGTKYATAERWLQLLIARFPLAQNRQALATLLNRMQSQRSWALAEWKDLIATWKLDVFGTTYPRDLFSRQDMELCTTYTCGLWTLFHSLTVSQSSDALSRKDAIAVAFGIRDFVSNFFGCETCVMHFTGANPDSKLNAIGATGTPDQQLPLWLHAMHNSVNARTKHSQFPLPADCPTCYSPNNATSDLAVVAYLEQEYSVPESETKHMPTHGKESGVDQASMLYVHSIGQVEVGSVVLMSAFVMLAVYARYYTRGLAAMHRINHGESGKHM</sequence>
<dbReference type="PANTHER" id="PTHR22897:SF8">
    <property type="entry name" value="SULFHYDRYL OXIDASE"/>
    <property type="match status" value="1"/>
</dbReference>
<keyword evidence="5 8" id="KW-0560">Oxidoreductase</keyword>
<reference evidence="12" key="1">
    <citation type="submission" date="2013-12" db="EMBL/GenBank/DDBJ databases">
        <title>The Genome Sequence of Aphanomyces astaci APO3.</title>
        <authorList>
            <consortium name="The Broad Institute Genomics Platform"/>
            <person name="Russ C."/>
            <person name="Tyler B."/>
            <person name="van West P."/>
            <person name="Dieguez-Uribeondo J."/>
            <person name="Young S.K."/>
            <person name="Zeng Q."/>
            <person name="Gargeya S."/>
            <person name="Fitzgerald M."/>
            <person name="Abouelleil A."/>
            <person name="Alvarado L."/>
            <person name="Chapman S.B."/>
            <person name="Gainer-Dewar J."/>
            <person name="Goldberg J."/>
            <person name="Griggs A."/>
            <person name="Gujja S."/>
            <person name="Hansen M."/>
            <person name="Howarth C."/>
            <person name="Imamovic A."/>
            <person name="Ireland A."/>
            <person name="Larimer J."/>
            <person name="McCowan C."/>
            <person name="Murphy C."/>
            <person name="Pearson M."/>
            <person name="Poon T.W."/>
            <person name="Priest M."/>
            <person name="Roberts A."/>
            <person name="Saif S."/>
            <person name="Shea T."/>
            <person name="Sykes S."/>
            <person name="Wortman J."/>
            <person name="Nusbaum C."/>
            <person name="Birren B."/>
        </authorList>
    </citation>
    <scope>NUCLEOTIDE SEQUENCE [LARGE SCALE GENOMIC DNA]</scope>
    <source>
        <strain evidence="12">APO3</strain>
    </source>
</reference>
<name>W4GD05_APHAT</name>
<feature type="transmembrane region" description="Helical" evidence="8">
    <location>
        <begin position="455"/>
        <end position="473"/>
    </location>
</feature>
<dbReference type="InterPro" id="IPR036774">
    <property type="entry name" value="ERV/ALR_sulphydryl_oxid_sf"/>
</dbReference>
<dbReference type="GO" id="GO:0006457">
    <property type="term" value="P:protein folding"/>
    <property type="evidence" value="ECO:0007669"/>
    <property type="project" value="TreeGrafter"/>
</dbReference>
<dbReference type="InterPro" id="IPR017937">
    <property type="entry name" value="Thioredoxin_CS"/>
</dbReference>
<evidence type="ECO:0000256" key="1">
    <source>
        <dbReference type="ARBA" id="ARBA00001974"/>
    </source>
</evidence>
<organism evidence="12">
    <name type="scientific">Aphanomyces astaci</name>
    <name type="common">Crayfish plague agent</name>
    <dbReference type="NCBI Taxonomy" id="112090"/>
    <lineage>
        <taxon>Eukaryota</taxon>
        <taxon>Sar</taxon>
        <taxon>Stramenopiles</taxon>
        <taxon>Oomycota</taxon>
        <taxon>Saprolegniomycetes</taxon>
        <taxon>Saprolegniales</taxon>
        <taxon>Verrucalvaceae</taxon>
        <taxon>Aphanomyces</taxon>
    </lineage>
</organism>
<dbReference type="OrthoDB" id="59470at2759"/>
<evidence type="ECO:0000256" key="9">
    <source>
        <dbReference type="SAM" id="SignalP"/>
    </source>
</evidence>
<keyword evidence="2 8" id="KW-0285">Flavoprotein</keyword>